<evidence type="ECO:0000313" key="2">
    <source>
        <dbReference type="Proteomes" id="UP001524473"/>
    </source>
</evidence>
<proteinExistence type="predicted"/>
<comment type="caution">
    <text evidence="1">The sequence shown here is derived from an EMBL/GenBank/DDBJ whole genome shotgun (WGS) entry which is preliminary data.</text>
</comment>
<organism evidence="1 2">
    <name type="scientific">Neglectibacter timonensis</name>
    <dbReference type="NCBI Taxonomy" id="1776382"/>
    <lineage>
        <taxon>Bacteria</taxon>
        <taxon>Bacillati</taxon>
        <taxon>Bacillota</taxon>
        <taxon>Clostridia</taxon>
        <taxon>Eubacteriales</taxon>
        <taxon>Oscillospiraceae</taxon>
        <taxon>Neglectibacter</taxon>
    </lineage>
</organism>
<reference evidence="1 2" key="1">
    <citation type="submission" date="2022-06" db="EMBL/GenBank/DDBJ databases">
        <title>Isolation of gut microbiota from human fecal samples.</title>
        <authorList>
            <person name="Pamer E.G."/>
            <person name="Barat B."/>
            <person name="Waligurski E."/>
            <person name="Medina S."/>
            <person name="Paddock L."/>
            <person name="Mostad J."/>
        </authorList>
    </citation>
    <scope>NUCLEOTIDE SEQUENCE [LARGE SCALE GENOMIC DNA]</scope>
    <source>
        <strain evidence="1 2">DFI.9.73</strain>
    </source>
</reference>
<evidence type="ECO:0000313" key="1">
    <source>
        <dbReference type="EMBL" id="MCQ4841076.1"/>
    </source>
</evidence>
<sequence length="140" mass="16605">MNYHMQELLRILRDSKYRDQATYAGRAAYIHLDQDLRAKLEFTATNLSNHYDAFHATILNRVDGMVDTILFLFSDLLGVKKTNHPNFSRGIVPYLWQEGDKLEWYVYHLNDADYRIIAESLDDYLQVFQIQQADMCQKMY</sequence>
<dbReference type="EMBL" id="JANFZH010000037">
    <property type="protein sequence ID" value="MCQ4841076.1"/>
    <property type="molecule type" value="Genomic_DNA"/>
</dbReference>
<protein>
    <submittedName>
        <fullName evidence="1">Uncharacterized protein</fullName>
    </submittedName>
</protein>
<dbReference type="RefSeq" id="WP_412268948.1">
    <property type="nucleotide sequence ID" value="NZ_JBKUZK010000002.1"/>
</dbReference>
<accession>A0ABT1S2C8</accession>
<name>A0ABT1S2C8_9FIRM</name>
<gene>
    <name evidence="1" type="ORF">NE695_14265</name>
</gene>
<keyword evidence="2" id="KW-1185">Reference proteome</keyword>
<dbReference type="Proteomes" id="UP001524473">
    <property type="component" value="Unassembled WGS sequence"/>
</dbReference>